<feature type="region of interest" description="Disordered" evidence="1">
    <location>
        <begin position="1"/>
        <end position="61"/>
    </location>
</feature>
<dbReference type="Gramene" id="PVH35330">
    <property type="protein sequence ID" value="PVH35330"/>
    <property type="gene ID" value="PAHAL_7G153900"/>
</dbReference>
<protein>
    <submittedName>
        <fullName evidence="2">Uncharacterized protein</fullName>
    </submittedName>
</protein>
<accession>A0A2T8ICD0</accession>
<name>A0A2T8ICD0_9POAL</name>
<dbReference type="Proteomes" id="UP000243499">
    <property type="component" value="Chromosome 7"/>
</dbReference>
<proteinExistence type="predicted"/>
<sequence length="61" mass="7005">MIRGPRSHLRHPADSERERRTRRCWLRLDTGEAHGGRHRVSPLLAADRRRRGDSVSGPLPS</sequence>
<evidence type="ECO:0000313" key="2">
    <source>
        <dbReference type="EMBL" id="PVH35330.1"/>
    </source>
</evidence>
<dbReference type="AlphaFoldDB" id="A0A2T8ICD0"/>
<organism evidence="2">
    <name type="scientific">Panicum hallii</name>
    <dbReference type="NCBI Taxonomy" id="206008"/>
    <lineage>
        <taxon>Eukaryota</taxon>
        <taxon>Viridiplantae</taxon>
        <taxon>Streptophyta</taxon>
        <taxon>Embryophyta</taxon>
        <taxon>Tracheophyta</taxon>
        <taxon>Spermatophyta</taxon>
        <taxon>Magnoliopsida</taxon>
        <taxon>Liliopsida</taxon>
        <taxon>Poales</taxon>
        <taxon>Poaceae</taxon>
        <taxon>PACMAD clade</taxon>
        <taxon>Panicoideae</taxon>
        <taxon>Panicodae</taxon>
        <taxon>Paniceae</taxon>
        <taxon>Panicinae</taxon>
        <taxon>Panicum</taxon>
        <taxon>Panicum sect. Panicum</taxon>
    </lineage>
</organism>
<feature type="compositionally biased region" description="Basic residues" evidence="1">
    <location>
        <begin position="1"/>
        <end position="10"/>
    </location>
</feature>
<gene>
    <name evidence="2" type="ORF">PAHAL_7G153900</name>
</gene>
<evidence type="ECO:0000256" key="1">
    <source>
        <dbReference type="SAM" id="MobiDB-lite"/>
    </source>
</evidence>
<dbReference type="EMBL" id="CM008052">
    <property type="protein sequence ID" value="PVH35330.1"/>
    <property type="molecule type" value="Genomic_DNA"/>
</dbReference>
<reference evidence="2" key="1">
    <citation type="submission" date="2018-04" db="EMBL/GenBank/DDBJ databases">
        <title>WGS assembly of Panicum hallii.</title>
        <authorList>
            <person name="Lovell J."/>
            <person name="Jenkins J."/>
            <person name="Lowry D."/>
            <person name="Mamidi S."/>
            <person name="Sreedasyam A."/>
            <person name="Weng X."/>
            <person name="Barry K."/>
            <person name="Bonette J."/>
            <person name="Campitelli B."/>
            <person name="Daum C."/>
            <person name="Gordon S."/>
            <person name="Gould B."/>
            <person name="Lipzen A."/>
            <person name="Macqueen A."/>
            <person name="Palacio-Mejia J."/>
            <person name="Plott C."/>
            <person name="Shakirov E."/>
            <person name="Shu S."/>
            <person name="Yoshinaga Y."/>
            <person name="Zane M."/>
            <person name="Rokhsar D."/>
            <person name="Grimwood J."/>
            <person name="Schmutz J."/>
            <person name="Juenger T."/>
        </authorList>
    </citation>
    <scope>NUCLEOTIDE SEQUENCE [LARGE SCALE GENOMIC DNA]</scope>
    <source>
        <strain evidence="2">FIL2</strain>
    </source>
</reference>